<evidence type="ECO:0000313" key="1">
    <source>
        <dbReference type="EMBL" id="ANU36680.1"/>
    </source>
</evidence>
<dbReference type="RefSeq" id="WP_065545399.1">
    <property type="nucleotide sequence ID" value="NZ_CP016414.1"/>
</dbReference>
<dbReference type="GeneID" id="96873463"/>
<accession>A0A1C7F9Q0</accession>
<dbReference type="Proteomes" id="UP000092528">
    <property type="component" value="Chromosome 1"/>
</dbReference>
<dbReference type="AlphaFoldDB" id="A0A1C7F9Q0"/>
<organism evidence="1 2">
    <name type="scientific">Vibrio scophthalmi</name>
    <dbReference type="NCBI Taxonomy" id="45658"/>
    <lineage>
        <taxon>Bacteria</taxon>
        <taxon>Pseudomonadati</taxon>
        <taxon>Pseudomonadota</taxon>
        <taxon>Gammaproteobacteria</taxon>
        <taxon>Vibrionales</taxon>
        <taxon>Vibrionaceae</taxon>
        <taxon>Vibrio</taxon>
    </lineage>
</organism>
<dbReference type="STRING" id="45658.VSVS12_01941"/>
<keyword evidence="2" id="KW-1185">Reference proteome</keyword>
<evidence type="ECO:0000313" key="2">
    <source>
        <dbReference type="Proteomes" id="UP000092528"/>
    </source>
</evidence>
<dbReference type="EMBL" id="CP016414">
    <property type="protein sequence ID" value="ANU36680.1"/>
    <property type="molecule type" value="Genomic_DNA"/>
</dbReference>
<gene>
    <name evidence="1" type="ORF">VSVS05_01555</name>
</gene>
<name>A0A1C7F9Q0_9VIBR</name>
<evidence type="ECO:0008006" key="3">
    <source>
        <dbReference type="Google" id="ProtNLM"/>
    </source>
</evidence>
<proteinExistence type="predicted"/>
<protein>
    <recommendedName>
        <fullName evidence="3">SnoaL-like domain-containing protein</fullName>
    </recommendedName>
</protein>
<sequence>MNFAHMSDERVWQIADDLMDNLMAGSTMIDHAQHTRDFTQRMRDFVTPEYLQRVCVHYQDEKGFFTQRERVALFRRPDSFALVWKQAFSKVDGEYVAEMVMVERDGRILVDHVMVF</sequence>
<dbReference type="PATRIC" id="fig|45658.7.peg.1536"/>
<reference evidence="1 2" key="1">
    <citation type="submission" date="2016-07" db="EMBL/GenBank/DDBJ databases">
        <title>Genome sequencing of Vibrio scophthalmi strain VS-05, an isolated from Paralichthys olivaceus.</title>
        <authorList>
            <person name="Han H.-J."/>
        </authorList>
    </citation>
    <scope>NUCLEOTIDE SEQUENCE [LARGE SCALE GENOMIC DNA]</scope>
    <source>
        <strain evidence="1 2">VS-05</strain>
    </source>
</reference>